<evidence type="ECO:0000313" key="4">
    <source>
        <dbReference type="Proteomes" id="UP000036196"/>
    </source>
</evidence>
<dbReference type="NCBIfam" id="NF006991">
    <property type="entry name" value="PRK09456.1"/>
    <property type="match status" value="1"/>
</dbReference>
<protein>
    <submittedName>
        <fullName evidence="2 3">Glucose-1-phosphatase</fullName>
        <ecNumber evidence="2">3.1.3.10</ecNumber>
    </submittedName>
</protein>
<dbReference type="GO" id="GO:0008877">
    <property type="term" value="F:glucose-1-phosphatase activity"/>
    <property type="evidence" value="ECO:0007669"/>
    <property type="project" value="UniProtKB-EC"/>
</dbReference>
<reference evidence="2" key="2">
    <citation type="submission" date="2024-02" db="EMBL/GenBank/DDBJ databases">
        <authorList>
            <consortium name="Clinical and Environmental Microbiology Branch: Whole genome sequencing antimicrobial resistance pathogens in the healthcare setting"/>
        </authorList>
    </citation>
    <scope>NUCLEOTIDE SEQUENCE</scope>
    <source>
        <strain evidence="2">2021DK-00143</strain>
    </source>
</reference>
<sequence>MLYIFDLGNVIVDIDFNRVFGAWSDFARVPLATLKQKFVMGETFHQHERGEISDEAFAEKLCHELDLPLSYEQFAHGWQAIFVGLRPEVIAIMQGLREQGHRVVVLSNTNRLHTTFWPDEYPEVRAAADRIYLSQEMGMRKPEARIWQQVLAEEGFSAQDTVFFDDNAENIEGAKRLGIASVLVTDKRTIPDYFSK</sequence>
<dbReference type="GO" id="GO:0046872">
    <property type="term" value="F:metal ion binding"/>
    <property type="evidence" value="ECO:0007669"/>
    <property type="project" value="UniProtKB-KW"/>
</dbReference>
<dbReference type="PATRIC" id="fig|61647.13.peg.1757"/>
<dbReference type="SFLD" id="SFLDS00003">
    <property type="entry name" value="Haloacid_Dehalogenase"/>
    <property type="match status" value="1"/>
</dbReference>
<dbReference type="Pfam" id="PF00702">
    <property type="entry name" value="Hydrolase"/>
    <property type="match status" value="1"/>
</dbReference>
<dbReference type="Gene3D" id="3.40.50.1000">
    <property type="entry name" value="HAD superfamily/HAD-like"/>
    <property type="match status" value="1"/>
</dbReference>
<dbReference type="InterPro" id="IPR006439">
    <property type="entry name" value="HAD-SF_hydro_IA"/>
</dbReference>
<organism evidence="3 4">
    <name type="scientific">Pluralibacter gergoviae</name>
    <name type="common">Enterobacter gergoviae</name>
    <dbReference type="NCBI Taxonomy" id="61647"/>
    <lineage>
        <taxon>Bacteria</taxon>
        <taxon>Pseudomonadati</taxon>
        <taxon>Pseudomonadota</taxon>
        <taxon>Gammaproteobacteria</taxon>
        <taxon>Enterobacterales</taxon>
        <taxon>Enterobacteriaceae</taxon>
        <taxon>Pluralibacter</taxon>
    </lineage>
</organism>
<keyword evidence="4" id="KW-1185">Reference proteome</keyword>
<dbReference type="RefSeq" id="WP_043081481.1">
    <property type="nucleotide sequence ID" value="NZ_CACVCI010000001.1"/>
</dbReference>
<accession>A0A089PG47</accession>
<dbReference type="STRING" id="61647.LG71_04475"/>
<dbReference type="KEGG" id="pge:LG71_04475"/>
<proteinExistence type="predicted"/>
<dbReference type="Proteomes" id="UP000036196">
    <property type="component" value="Unassembled WGS sequence"/>
</dbReference>
<dbReference type="EMBL" id="LDZF01000029">
    <property type="protein sequence ID" value="KMK11406.1"/>
    <property type="molecule type" value="Genomic_DNA"/>
</dbReference>
<dbReference type="NCBIfam" id="TIGR01509">
    <property type="entry name" value="HAD-SF-IA-v3"/>
    <property type="match status" value="1"/>
</dbReference>
<dbReference type="InterPro" id="IPR023198">
    <property type="entry name" value="PGP-like_dom2"/>
</dbReference>
<dbReference type="SUPFAM" id="SSF56784">
    <property type="entry name" value="HAD-like"/>
    <property type="match status" value="1"/>
</dbReference>
<name>A0A089PG47_PLUGE</name>
<dbReference type="PANTHER" id="PTHR43611">
    <property type="entry name" value="ALPHA-D-GLUCOSE 1-PHOSPHATE PHOSPHATASE"/>
    <property type="match status" value="1"/>
</dbReference>
<comment type="caution">
    <text evidence="3">The sequence shown here is derived from an EMBL/GenBank/DDBJ whole genome shotgun (WGS) entry which is preliminary data.</text>
</comment>
<evidence type="ECO:0000313" key="2">
    <source>
        <dbReference type="EMBL" id="EML1472762.1"/>
    </source>
</evidence>
<dbReference type="InterPro" id="IPR023214">
    <property type="entry name" value="HAD_sf"/>
</dbReference>
<dbReference type="Gene3D" id="1.10.150.240">
    <property type="entry name" value="Putative phosphatase, domain 2"/>
    <property type="match status" value="1"/>
</dbReference>
<evidence type="ECO:0000256" key="1">
    <source>
        <dbReference type="ARBA" id="ARBA00022723"/>
    </source>
</evidence>
<dbReference type="EC" id="3.1.3.10" evidence="2"/>
<gene>
    <name evidence="2" type="primary">yihX</name>
    <name evidence="3" type="ORF">ABW06_21210</name>
    <name evidence="2" type="ORF">QEG54_003539</name>
</gene>
<evidence type="ECO:0000313" key="3">
    <source>
        <dbReference type="EMBL" id="KMK11406.1"/>
    </source>
</evidence>
<reference evidence="3 4" key="1">
    <citation type="submission" date="2015-05" db="EMBL/GenBank/DDBJ databases">
        <title>Genome sequences of Pluralibacter gergoviae.</title>
        <authorList>
            <person name="Greninger A.L."/>
            <person name="Miller S."/>
        </authorList>
    </citation>
    <scope>NUCLEOTIDE SEQUENCE [LARGE SCALE GENOMIC DNA]</scope>
    <source>
        <strain evidence="3 4">JS81F13</strain>
    </source>
</reference>
<dbReference type="eggNOG" id="COG1011">
    <property type="taxonomic scope" value="Bacteria"/>
</dbReference>
<dbReference type="SFLD" id="SFLDG01129">
    <property type="entry name" value="C1.5:_HAD__Beta-PGM__Phosphata"/>
    <property type="match status" value="1"/>
</dbReference>
<keyword evidence="1" id="KW-0479">Metal-binding</keyword>
<keyword evidence="2" id="KW-0378">Hydrolase</keyword>
<dbReference type="CDD" id="cd02603">
    <property type="entry name" value="HAD_sEH-N_like"/>
    <property type="match status" value="1"/>
</dbReference>
<dbReference type="AlphaFoldDB" id="A0A089PG47"/>
<dbReference type="PANTHER" id="PTHR43611:SF3">
    <property type="entry name" value="FLAVIN MONONUCLEOTIDE HYDROLASE 1, CHLOROPLATIC"/>
    <property type="match status" value="1"/>
</dbReference>
<dbReference type="PRINTS" id="PR00413">
    <property type="entry name" value="HADHALOGNASE"/>
</dbReference>
<dbReference type="InterPro" id="IPR036412">
    <property type="entry name" value="HAD-like_sf"/>
</dbReference>
<dbReference type="EMBL" id="ABLOKC030000021">
    <property type="protein sequence ID" value="EML1472762.1"/>
    <property type="molecule type" value="Genomic_DNA"/>
</dbReference>